<dbReference type="EMBL" id="AP024523">
    <property type="protein sequence ID" value="BDB08227.1"/>
    <property type="molecule type" value="Genomic_DNA"/>
</dbReference>
<gene>
    <name evidence="1" type="ORF">STYK_00410</name>
</gene>
<organism evidence="1 2">
    <name type="scientific">Streptococcus toyakuensis</name>
    <dbReference type="NCBI Taxonomy" id="2819619"/>
    <lineage>
        <taxon>Bacteria</taxon>
        <taxon>Bacillati</taxon>
        <taxon>Bacillota</taxon>
        <taxon>Bacilli</taxon>
        <taxon>Lactobacillales</taxon>
        <taxon>Streptococcaceae</taxon>
        <taxon>Streptococcus</taxon>
        <taxon>Streptococcus mitis group</taxon>
    </lineage>
</organism>
<protein>
    <submittedName>
        <fullName evidence="1">Uncharacterized protein</fullName>
    </submittedName>
</protein>
<reference evidence="1" key="1">
    <citation type="journal article" date="2022" name="J Glob Antimicrob Resist">
        <title>Identification and characterisation of a novel multidrug-resistant streptococcus, Streptococcus toyakuensis sp. nov., from a blood sample.</title>
        <authorList>
            <person name="Wajima T."/>
            <person name="Hagimoto A."/>
            <person name="Tanaka E."/>
            <person name="Kawamura Y."/>
            <person name="Nakaminami H."/>
        </authorList>
    </citation>
    <scope>NUCLEOTIDE SEQUENCE</scope>
    <source>
        <strain evidence="1">TP1632</strain>
    </source>
</reference>
<dbReference type="Proteomes" id="UP001060027">
    <property type="component" value="Chromosome"/>
</dbReference>
<sequence>MMDENSLKPNNKDKIHILFITNDRNLSKNNILKSIPHRLKMTTDKNNEIKLNTELNPLCKKSDSSE</sequence>
<keyword evidence="2" id="KW-1185">Reference proteome</keyword>
<accession>A0ABN6KI80</accession>
<evidence type="ECO:0000313" key="2">
    <source>
        <dbReference type="Proteomes" id="UP001060027"/>
    </source>
</evidence>
<name>A0ABN6KI80_9STRE</name>
<evidence type="ECO:0000313" key="1">
    <source>
        <dbReference type="EMBL" id="BDB08227.1"/>
    </source>
</evidence>
<proteinExistence type="predicted"/>